<dbReference type="InterPro" id="IPR009492">
    <property type="entry name" value="TniQ"/>
</dbReference>
<dbReference type="Proteomes" id="UP000640335">
    <property type="component" value="Unassembled WGS sequence"/>
</dbReference>
<comment type="caution">
    <text evidence="3">The sequence shown here is derived from an EMBL/GenBank/DDBJ whole genome shotgun (WGS) entry which is preliminary data.</text>
</comment>
<name>A0ABR8Q0K3_9CLOT</name>
<feature type="domain" description="TniQ" evidence="1">
    <location>
        <begin position="4"/>
        <end position="159"/>
    </location>
</feature>
<reference evidence="3 4" key="1">
    <citation type="submission" date="2020-08" db="EMBL/GenBank/DDBJ databases">
        <title>A Genomic Blueprint of the Chicken Gut Microbiome.</title>
        <authorList>
            <person name="Gilroy R."/>
            <person name="Ravi A."/>
            <person name="Getino M."/>
            <person name="Pursley I."/>
            <person name="Horton D.L."/>
            <person name="Alikhan N.-F."/>
            <person name="Baker D."/>
            <person name="Gharbi K."/>
            <person name="Hall N."/>
            <person name="Watson M."/>
            <person name="Adriaenssens E.M."/>
            <person name="Foster-Nyarko E."/>
            <person name="Jarju S."/>
            <person name="Secka A."/>
            <person name="Antonio M."/>
            <person name="Oren A."/>
            <person name="Chaudhuri R."/>
            <person name="La Ragione R.M."/>
            <person name="Hildebrand F."/>
            <person name="Pallen M.J."/>
        </authorList>
    </citation>
    <scope>NUCLEOTIDE SEQUENCE [LARGE SCALE GENOMIC DNA]</scope>
    <source>
        <strain evidence="3 4">Sa3CUN1</strain>
    </source>
</reference>
<gene>
    <name evidence="3" type="ORF">H9660_02140</name>
</gene>
<keyword evidence="4" id="KW-1185">Reference proteome</keyword>
<feature type="domain" description="Transposon Tn7 transposition protein TnsD C-terminal" evidence="2">
    <location>
        <begin position="203"/>
        <end position="551"/>
    </location>
</feature>
<proteinExistence type="predicted"/>
<dbReference type="Pfam" id="PF15978">
    <property type="entry name" value="TnsD"/>
    <property type="match status" value="1"/>
</dbReference>
<dbReference type="InterPro" id="IPR032750">
    <property type="entry name" value="TnsD_C"/>
</dbReference>
<sequence length="618" mass="74537">MLTFFTDPYPDESIRHIYARYHFYSGNYKNEDTIEELSGRRSKLVAKLFPAGLNYLELQLNNEEYTSEYFIFNHTVFIAYALFCSEKIQKEVISYMKYKGNDKIYTKFSINKSKLRDYIKDRYCPLCAKEDFHKFGEAYFHRIHQFEGYLICSKHKCKLNFYPIKIDEENKFITLKYEEIKSEDISYYESDLEEKLIKVSNGIEYIMNINNLKYNKETIIERYYDILRIRGYTTEKEYIKEKKLINDFNIFYGNSFLKIFFSESDCEDYSNWIKGIFRKKLNSINSIKSILLMIFLSGEVEEFFKYKRNKKVFGDGPWPCLNPICINYRKLVVKEYQIRNSYRSVLMNGIFKCKECGYTYRRKEGFNGKDNIYSKDKVIDFGNAWRHEFIKLINLGYSNNYIGKRLGVKYEVVDYYKKHNKFKDKPKYSIEKRRDFFSVYTSDILAFIKNNPECLRSDISKKFKKQYSWLMKNNKEWLSENLPKAKANKMHVKGIDFKEQDKIILEKIKVAYEEIINENKPIKITFRSIEKRIEQRIRFKIDKLPKSKKYLLNIIESVDEFRIRRVRNFCENDDNIRKNFSRAAILRNNNININKISIGIKDEIENIIIIYREEVDRT</sequence>
<evidence type="ECO:0000313" key="3">
    <source>
        <dbReference type="EMBL" id="MBD7913938.1"/>
    </source>
</evidence>
<evidence type="ECO:0000259" key="1">
    <source>
        <dbReference type="Pfam" id="PF06527"/>
    </source>
</evidence>
<protein>
    <submittedName>
        <fullName evidence="3">TniQ family protein</fullName>
    </submittedName>
</protein>
<evidence type="ECO:0000313" key="4">
    <source>
        <dbReference type="Proteomes" id="UP000640335"/>
    </source>
</evidence>
<dbReference type="Pfam" id="PF06527">
    <property type="entry name" value="TniQ"/>
    <property type="match status" value="1"/>
</dbReference>
<accession>A0ABR8Q0K3</accession>
<organism evidence="3 4">
    <name type="scientific">Clostridium gallinarum</name>
    <dbReference type="NCBI Taxonomy" id="2762246"/>
    <lineage>
        <taxon>Bacteria</taxon>
        <taxon>Bacillati</taxon>
        <taxon>Bacillota</taxon>
        <taxon>Clostridia</taxon>
        <taxon>Eubacteriales</taxon>
        <taxon>Clostridiaceae</taxon>
        <taxon>Clostridium</taxon>
    </lineage>
</organism>
<dbReference type="EMBL" id="JACSQZ010000005">
    <property type="protein sequence ID" value="MBD7913938.1"/>
    <property type="molecule type" value="Genomic_DNA"/>
</dbReference>
<evidence type="ECO:0000259" key="2">
    <source>
        <dbReference type="Pfam" id="PF15978"/>
    </source>
</evidence>
<dbReference type="RefSeq" id="WP_191748088.1">
    <property type="nucleotide sequence ID" value="NZ_JACSQZ010000005.1"/>
</dbReference>